<feature type="compositionally biased region" description="Polar residues" evidence="1">
    <location>
        <begin position="210"/>
        <end position="222"/>
    </location>
</feature>
<sequence>MSTASVTPPMRAHGWNVHFLATSSGSHFAGLFGLDGFNLTYHDVLAEMRLCFDIPEDRFQGQGWTNAQDSDADPWDDLAFGFAGFVNLPPSEASAHPAPSPAVVTCTNLNRLVTLPPAAPSTSPGERPIVRFHLVRHHSCNLPSTAPLASHLKDGCARHIPRPIRRRDARYLPPEKPLNNTLITPLPLRRRALARRSSQSPSRRSASGSTSPDKSPESSQLPSDEDEGFSNMMAPPDMDIAADVGRQTIAGFRSSCLVAAQQCAVSGKGRSWCVSPSVGPALQACHIIPQQHYHLYPDPESPNDVGLSPRRLQEAWQRTWSAENGILLMSHLHELFDSRLFSIHPETLQIRAFVPYDAIYDYHGVTARVPSNVDRNALRHHYDMFCIENMAAKMPWIDQPSEFEIESATSCTTSPFQTRTNFPGISTPRDTLEQSHPGDDARSTQHTRGDPFKRLRPATDGLKSERSALDESDDSVCEHKQKRRRISGHTCEEHPRDNDGNTGPGPTYDSYITPPTSQLFLADVNWELRKLTPT</sequence>
<evidence type="ECO:0000259" key="2">
    <source>
        <dbReference type="Pfam" id="PF13391"/>
    </source>
</evidence>
<protein>
    <recommendedName>
        <fullName evidence="2">HNH nuclease domain-containing protein</fullName>
    </recommendedName>
</protein>
<name>A0A9P8QI78_9HYPO</name>
<evidence type="ECO:0000256" key="1">
    <source>
        <dbReference type="SAM" id="MobiDB-lite"/>
    </source>
</evidence>
<evidence type="ECO:0000313" key="4">
    <source>
        <dbReference type="Proteomes" id="UP000827724"/>
    </source>
</evidence>
<feature type="domain" description="HNH nuclease" evidence="2">
    <location>
        <begin position="263"/>
        <end position="344"/>
    </location>
</feature>
<dbReference type="OrthoDB" id="2142759at2759"/>
<comment type="caution">
    <text evidence="3">The sequence shown here is derived from an EMBL/GenBank/DDBJ whole genome shotgun (WGS) entry which is preliminary data.</text>
</comment>
<feature type="compositionally biased region" description="Basic and acidic residues" evidence="1">
    <location>
        <begin position="490"/>
        <end position="499"/>
    </location>
</feature>
<feature type="compositionally biased region" description="Low complexity" evidence="1">
    <location>
        <begin position="195"/>
        <end position="209"/>
    </location>
</feature>
<feature type="compositionally biased region" description="Low complexity" evidence="1">
    <location>
        <begin position="177"/>
        <end position="187"/>
    </location>
</feature>
<dbReference type="Pfam" id="PF13391">
    <property type="entry name" value="HNH_2"/>
    <property type="match status" value="1"/>
</dbReference>
<organism evidence="3 4">
    <name type="scientific">Trichoderma cornu-damae</name>
    <dbReference type="NCBI Taxonomy" id="654480"/>
    <lineage>
        <taxon>Eukaryota</taxon>
        <taxon>Fungi</taxon>
        <taxon>Dikarya</taxon>
        <taxon>Ascomycota</taxon>
        <taxon>Pezizomycotina</taxon>
        <taxon>Sordariomycetes</taxon>
        <taxon>Hypocreomycetidae</taxon>
        <taxon>Hypocreales</taxon>
        <taxon>Hypocreaceae</taxon>
        <taxon>Trichoderma</taxon>
    </lineage>
</organism>
<keyword evidence="4" id="KW-1185">Reference proteome</keyword>
<accession>A0A9P8QI78</accession>
<feature type="compositionally biased region" description="Polar residues" evidence="1">
    <location>
        <begin position="410"/>
        <end position="424"/>
    </location>
</feature>
<dbReference type="EMBL" id="JAIWOZ010000004">
    <property type="protein sequence ID" value="KAH6605845.1"/>
    <property type="molecule type" value="Genomic_DNA"/>
</dbReference>
<proteinExistence type="predicted"/>
<dbReference type="Proteomes" id="UP000827724">
    <property type="component" value="Unassembled WGS sequence"/>
</dbReference>
<feature type="compositionally biased region" description="Basic and acidic residues" evidence="1">
    <location>
        <begin position="430"/>
        <end position="453"/>
    </location>
</feature>
<feature type="region of interest" description="Disordered" evidence="1">
    <location>
        <begin position="410"/>
        <end position="514"/>
    </location>
</feature>
<dbReference type="AlphaFoldDB" id="A0A9P8QI78"/>
<evidence type="ECO:0000313" key="3">
    <source>
        <dbReference type="EMBL" id="KAH6605845.1"/>
    </source>
</evidence>
<gene>
    <name evidence="3" type="ORF">Trco_004998</name>
</gene>
<feature type="region of interest" description="Disordered" evidence="1">
    <location>
        <begin position="167"/>
        <end position="237"/>
    </location>
</feature>
<reference evidence="3" key="1">
    <citation type="submission" date="2021-08" db="EMBL/GenBank/DDBJ databases">
        <title>Chromosome-Level Trichoderma cornu-damae using Hi-C Data.</title>
        <authorList>
            <person name="Kim C.S."/>
        </authorList>
    </citation>
    <scope>NUCLEOTIDE SEQUENCE</scope>
    <source>
        <strain evidence="3">KA19-0412C</strain>
    </source>
</reference>
<dbReference type="InterPro" id="IPR003615">
    <property type="entry name" value="HNH_nuc"/>
</dbReference>